<name>A0A0R1UWH7_9LACO</name>
<dbReference type="Gene3D" id="3.40.50.1240">
    <property type="entry name" value="Phosphoglycerate mutase-like"/>
    <property type="match status" value="1"/>
</dbReference>
<accession>A0A0R1UWH7</accession>
<dbReference type="EMBL" id="AZFQ01000052">
    <property type="protein sequence ID" value="KRL97390.1"/>
    <property type="molecule type" value="Genomic_DNA"/>
</dbReference>
<keyword evidence="1" id="KW-0378">Hydrolase</keyword>
<dbReference type="AlphaFoldDB" id="A0A0R1UWH7"/>
<protein>
    <submittedName>
        <fullName evidence="2">Phosphoglycerate mutase</fullName>
    </submittedName>
</protein>
<dbReference type="GO" id="GO:0043456">
    <property type="term" value="P:regulation of pentose-phosphate shunt"/>
    <property type="evidence" value="ECO:0007669"/>
    <property type="project" value="TreeGrafter"/>
</dbReference>
<evidence type="ECO:0000256" key="1">
    <source>
        <dbReference type="ARBA" id="ARBA00022801"/>
    </source>
</evidence>
<dbReference type="STRING" id="1423801.FD50_GL001367"/>
<dbReference type="Pfam" id="PF00300">
    <property type="entry name" value="His_Phos_1"/>
    <property type="match status" value="2"/>
</dbReference>
<reference evidence="2 3" key="1">
    <citation type="journal article" date="2015" name="Genome Announc.">
        <title>Expanding the biotechnology potential of lactobacilli through comparative genomics of 213 strains and associated genera.</title>
        <authorList>
            <person name="Sun Z."/>
            <person name="Harris H.M."/>
            <person name="McCann A."/>
            <person name="Guo C."/>
            <person name="Argimon S."/>
            <person name="Zhang W."/>
            <person name="Yang X."/>
            <person name="Jeffery I.B."/>
            <person name="Cooney J.C."/>
            <person name="Kagawa T.F."/>
            <person name="Liu W."/>
            <person name="Song Y."/>
            <person name="Salvetti E."/>
            <person name="Wrobel A."/>
            <person name="Rasinkangas P."/>
            <person name="Parkhill J."/>
            <person name="Rea M.C."/>
            <person name="O'Sullivan O."/>
            <person name="Ritari J."/>
            <person name="Douillard F.P."/>
            <person name="Paul Ross R."/>
            <person name="Yang R."/>
            <person name="Briner A.E."/>
            <person name="Felis G.E."/>
            <person name="de Vos W.M."/>
            <person name="Barrangou R."/>
            <person name="Klaenhammer T.R."/>
            <person name="Caufield P.W."/>
            <person name="Cui Y."/>
            <person name="Zhang H."/>
            <person name="O'Toole P.W."/>
        </authorList>
    </citation>
    <scope>NUCLEOTIDE SEQUENCE [LARGE SCALE GENOMIC DNA]</scope>
    <source>
        <strain evidence="2 3">DSM 16230</strain>
    </source>
</reference>
<dbReference type="InterPro" id="IPR051695">
    <property type="entry name" value="Phosphoglycerate_Mutase"/>
</dbReference>
<comment type="caution">
    <text evidence="2">The sequence shown here is derived from an EMBL/GenBank/DDBJ whole genome shotgun (WGS) entry which is preliminary data.</text>
</comment>
<dbReference type="PATRIC" id="fig|1423801.4.peg.1399"/>
<dbReference type="InterPro" id="IPR013078">
    <property type="entry name" value="His_Pase_superF_clade-1"/>
</dbReference>
<dbReference type="InterPro" id="IPR029033">
    <property type="entry name" value="His_PPase_superfam"/>
</dbReference>
<dbReference type="PANTHER" id="PTHR46517:SF1">
    <property type="entry name" value="FRUCTOSE-2,6-BISPHOSPHATASE TIGAR"/>
    <property type="match status" value="1"/>
</dbReference>
<evidence type="ECO:0000313" key="2">
    <source>
        <dbReference type="EMBL" id="KRL97390.1"/>
    </source>
</evidence>
<sequence>MHRLQGITDSPLTKKGAARAYKLGKRLNQVEFRAVYASDLKRTQATAEIIIAENQGPRPAIHCDPGLRELSFGSYEEMKNRRMIPAVLSKVKPGQIFSIVRGPKRVSRVVDLFKSANHGFKVENAQELNQRITRTLMQLGKKYEAQGGNILIVSHALILSVFIENLSGNLPFLLLQNTHLSRVDYENGKFKIIEIE</sequence>
<keyword evidence="3" id="KW-1185">Reference proteome</keyword>
<dbReference type="PANTHER" id="PTHR46517">
    <property type="entry name" value="FRUCTOSE-2,6-BISPHOSPHATASE TIGAR"/>
    <property type="match status" value="1"/>
</dbReference>
<organism evidence="2 3">
    <name type="scientific">Liquorilactobacillus satsumensis DSM 16230 = JCM 12392</name>
    <dbReference type="NCBI Taxonomy" id="1423801"/>
    <lineage>
        <taxon>Bacteria</taxon>
        <taxon>Bacillati</taxon>
        <taxon>Bacillota</taxon>
        <taxon>Bacilli</taxon>
        <taxon>Lactobacillales</taxon>
        <taxon>Lactobacillaceae</taxon>
        <taxon>Liquorilactobacillus</taxon>
    </lineage>
</organism>
<dbReference type="CDD" id="cd07067">
    <property type="entry name" value="HP_PGM_like"/>
    <property type="match status" value="1"/>
</dbReference>
<dbReference type="Proteomes" id="UP000051166">
    <property type="component" value="Unassembled WGS sequence"/>
</dbReference>
<dbReference type="SUPFAM" id="SSF53254">
    <property type="entry name" value="Phosphoglycerate mutase-like"/>
    <property type="match status" value="1"/>
</dbReference>
<gene>
    <name evidence="2" type="ORF">FD50_GL001367</name>
</gene>
<dbReference type="GO" id="GO:0005829">
    <property type="term" value="C:cytosol"/>
    <property type="evidence" value="ECO:0007669"/>
    <property type="project" value="TreeGrafter"/>
</dbReference>
<proteinExistence type="predicted"/>
<evidence type="ECO:0000313" key="3">
    <source>
        <dbReference type="Proteomes" id="UP000051166"/>
    </source>
</evidence>
<dbReference type="GO" id="GO:0004331">
    <property type="term" value="F:fructose-2,6-bisphosphate 2-phosphatase activity"/>
    <property type="evidence" value="ECO:0007669"/>
    <property type="project" value="TreeGrafter"/>
</dbReference>
<dbReference type="GO" id="GO:0045820">
    <property type="term" value="P:negative regulation of glycolytic process"/>
    <property type="evidence" value="ECO:0007669"/>
    <property type="project" value="TreeGrafter"/>
</dbReference>